<dbReference type="SUPFAM" id="SSF56317">
    <property type="entry name" value="Carbon-nitrogen hydrolase"/>
    <property type="match status" value="1"/>
</dbReference>
<evidence type="ECO:0000313" key="8">
    <source>
        <dbReference type="Proteomes" id="UP001060919"/>
    </source>
</evidence>
<dbReference type="Pfam" id="PF00795">
    <property type="entry name" value="CN_hydrolase"/>
    <property type="match status" value="1"/>
</dbReference>
<dbReference type="PANTHER" id="PTHR47799">
    <property type="entry name" value="OMEGA-AMIDASE YAFV"/>
    <property type="match status" value="1"/>
</dbReference>
<evidence type="ECO:0000256" key="5">
    <source>
        <dbReference type="ARBA" id="ARBA00072139"/>
    </source>
</evidence>
<dbReference type="AlphaFoldDB" id="A0A915YDG2"/>
<dbReference type="RefSeq" id="WP_264792261.1">
    <property type="nucleotide sequence ID" value="NZ_AP026867.1"/>
</dbReference>
<reference evidence="7" key="1">
    <citation type="submission" date="2022-09" db="EMBL/GenBank/DDBJ databases">
        <title>Aureispira anguillicida sp. nov., isolated from Leptocephalus of Japanese eel Anguilla japonica.</title>
        <authorList>
            <person name="Yuasa K."/>
            <person name="Mekata T."/>
            <person name="Ikunari K."/>
        </authorList>
    </citation>
    <scope>NUCLEOTIDE SEQUENCE</scope>
    <source>
        <strain evidence="7">EL160426</strain>
    </source>
</reference>
<evidence type="ECO:0000259" key="6">
    <source>
        <dbReference type="Pfam" id="PF00795"/>
    </source>
</evidence>
<dbReference type="GO" id="GO:0050152">
    <property type="term" value="F:omega-amidase activity"/>
    <property type="evidence" value="ECO:0007669"/>
    <property type="project" value="UniProtKB-EC"/>
</dbReference>
<dbReference type="KEGG" id="aup:AsAng_0017640"/>
<evidence type="ECO:0000256" key="3">
    <source>
        <dbReference type="ARBA" id="ARBA00039118"/>
    </source>
</evidence>
<feature type="domain" description="CN hydrolase" evidence="6">
    <location>
        <begin position="9"/>
        <end position="231"/>
    </location>
</feature>
<comment type="similarity">
    <text evidence="1">Belongs to the carbon-nitrogen hydrolase superfamily. NIT1/NIT2 family.</text>
</comment>
<evidence type="ECO:0000313" key="7">
    <source>
        <dbReference type="EMBL" id="BDS11053.1"/>
    </source>
</evidence>
<dbReference type="InterPro" id="IPR003010">
    <property type="entry name" value="C-N_Hydrolase"/>
</dbReference>
<name>A0A915YDG2_9BACT</name>
<sequence length="255" mass="29393">MSLTITLIQSTLHWEDSTANLRMFDEKLSNLKNTDLVILPEMFTTGFSMDAPNLAEEMSNSPTIRWMHQKAQEINAAVTGSLIIKENEAYYNRLIWVAPNGEQLHYDKKHLFSMAKEHLTFTAGTQKLIIDYKGWKIMPFICYDLRFPAWNRNLEDCDLIFYVANWPAKRSFHWRSLLTARAIENQAYVVGVNCTGFDGNGFAYSGDSSVFDPAGELLFHQADEEAIYTLTLTKEHLNAMRKKYPFLADKDHYVL</sequence>
<dbReference type="NCBIfam" id="NF007757">
    <property type="entry name" value="PRK10438.1"/>
    <property type="match status" value="1"/>
</dbReference>
<dbReference type="EC" id="3.5.1.3" evidence="3"/>
<protein>
    <recommendedName>
        <fullName evidence="5">Omega-amidase YafV</fullName>
        <ecNumber evidence="3">3.5.1.3</ecNumber>
    </recommendedName>
</protein>
<dbReference type="FunFam" id="3.60.110.10:FF:000004">
    <property type="entry name" value="Carbon-nitrogen hydrolase"/>
    <property type="match status" value="1"/>
</dbReference>
<evidence type="ECO:0000256" key="2">
    <source>
        <dbReference type="ARBA" id="ARBA00022801"/>
    </source>
</evidence>
<dbReference type="CDD" id="cd07575">
    <property type="entry name" value="Xc-1258_like"/>
    <property type="match status" value="1"/>
</dbReference>
<dbReference type="InterPro" id="IPR036526">
    <property type="entry name" value="C-N_Hydrolase_sf"/>
</dbReference>
<gene>
    <name evidence="7" type="ORF">AsAng_0017640</name>
</gene>
<organism evidence="7 8">
    <name type="scientific">Aureispira anguillae</name>
    <dbReference type="NCBI Taxonomy" id="2864201"/>
    <lineage>
        <taxon>Bacteria</taxon>
        <taxon>Pseudomonadati</taxon>
        <taxon>Bacteroidota</taxon>
        <taxon>Saprospiria</taxon>
        <taxon>Saprospirales</taxon>
        <taxon>Saprospiraceae</taxon>
        <taxon>Aureispira</taxon>
    </lineage>
</organism>
<dbReference type="EMBL" id="AP026867">
    <property type="protein sequence ID" value="BDS11053.1"/>
    <property type="molecule type" value="Genomic_DNA"/>
</dbReference>
<dbReference type="InterPro" id="IPR052737">
    <property type="entry name" value="Omega-amidase_YafV"/>
</dbReference>
<accession>A0A915YDG2</accession>
<dbReference type="Gene3D" id="3.60.110.10">
    <property type="entry name" value="Carbon-nitrogen hydrolase"/>
    <property type="match status" value="1"/>
</dbReference>
<evidence type="ECO:0000256" key="4">
    <source>
        <dbReference type="ARBA" id="ARBA00052904"/>
    </source>
</evidence>
<proteinExistence type="inferred from homology"/>
<keyword evidence="8" id="KW-1185">Reference proteome</keyword>
<dbReference type="GO" id="GO:0106008">
    <property type="term" value="F:2-oxoglutaramate amidase activity"/>
    <property type="evidence" value="ECO:0007669"/>
    <property type="project" value="TreeGrafter"/>
</dbReference>
<dbReference type="Proteomes" id="UP001060919">
    <property type="component" value="Chromosome"/>
</dbReference>
<comment type="catalytic activity">
    <reaction evidence="4">
        <text>a monoamide of a dicarboxylate + H2O = a dicarboxylate + NH4(+)</text>
        <dbReference type="Rhea" id="RHEA:11716"/>
        <dbReference type="ChEBI" id="CHEBI:15377"/>
        <dbReference type="ChEBI" id="CHEBI:28938"/>
        <dbReference type="ChEBI" id="CHEBI:28965"/>
        <dbReference type="ChEBI" id="CHEBI:77450"/>
        <dbReference type="EC" id="3.5.1.3"/>
    </reaction>
</comment>
<dbReference type="PANTHER" id="PTHR47799:SF1">
    <property type="entry name" value="OMEGA-AMIDASE YAFV"/>
    <property type="match status" value="1"/>
</dbReference>
<keyword evidence="2" id="KW-0378">Hydrolase</keyword>
<evidence type="ECO:0000256" key="1">
    <source>
        <dbReference type="ARBA" id="ARBA00010613"/>
    </source>
</evidence>